<keyword evidence="4" id="KW-1185">Reference proteome</keyword>
<dbReference type="AlphaFoldDB" id="A0A133V238"/>
<organism evidence="3 4">
    <name type="scientific">candidate division MSBL1 archaeon SCGC-AAA261C02</name>
    <dbReference type="NCBI Taxonomy" id="1698272"/>
    <lineage>
        <taxon>Archaea</taxon>
        <taxon>Methanobacteriati</taxon>
        <taxon>Methanobacteriota</taxon>
        <taxon>candidate division MSBL1</taxon>
    </lineage>
</organism>
<name>A0A133V238_9EURY</name>
<evidence type="ECO:0000313" key="3">
    <source>
        <dbReference type="EMBL" id="KXB00491.1"/>
    </source>
</evidence>
<proteinExistence type="inferred from homology"/>
<dbReference type="PANTHER" id="PTHR37525:SF1">
    <property type="entry name" value="UPF0175 PROTEIN SSL1255"/>
    <property type="match status" value="1"/>
</dbReference>
<dbReference type="Pfam" id="PF03683">
    <property type="entry name" value="UPF0175"/>
    <property type="match status" value="1"/>
</dbReference>
<dbReference type="PANTHER" id="PTHR37525">
    <property type="entry name" value="UPF0175 PROTEIN SSL1255"/>
    <property type="match status" value="1"/>
</dbReference>
<dbReference type="InterPro" id="IPR052264">
    <property type="entry name" value="UPF0175_domain"/>
</dbReference>
<evidence type="ECO:0000259" key="2">
    <source>
        <dbReference type="Pfam" id="PF01402"/>
    </source>
</evidence>
<feature type="domain" description="Ribbon-helix-helix protein CopG" evidence="2">
    <location>
        <begin position="4"/>
        <end position="38"/>
    </location>
</feature>
<gene>
    <name evidence="3" type="ORF">AKJ42_00520</name>
</gene>
<dbReference type="Proteomes" id="UP000070520">
    <property type="component" value="Unassembled WGS sequence"/>
</dbReference>
<comment type="caution">
    <text evidence="3">The sequence shown here is derived from an EMBL/GenBank/DDBJ whole genome shotgun (WGS) entry which is preliminary data.</text>
</comment>
<dbReference type="Gene3D" id="1.10.1220.10">
    <property type="entry name" value="Met repressor-like"/>
    <property type="match status" value="1"/>
</dbReference>
<dbReference type="InterPro" id="IPR005368">
    <property type="entry name" value="UPF0175"/>
</dbReference>
<dbReference type="InterPro" id="IPR002145">
    <property type="entry name" value="CopG"/>
</dbReference>
<dbReference type="EMBL" id="LHXW01000003">
    <property type="protein sequence ID" value="KXB00491.1"/>
    <property type="molecule type" value="Genomic_DNA"/>
</dbReference>
<comment type="similarity">
    <text evidence="1">Belongs to the UPF0175 family.</text>
</comment>
<protein>
    <recommendedName>
        <fullName evidence="2">Ribbon-helix-helix protein CopG domain-containing protein</fullName>
    </recommendedName>
</protein>
<dbReference type="InterPro" id="IPR010985">
    <property type="entry name" value="Ribbon_hlx_hlx"/>
</dbReference>
<accession>A0A133V238</accession>
<sequence>MPVTSVRLSDNLLKELDSLAEDQGVDRSTVLKRALKAGVREIRIDEAIKKYQDGLVSAWRAAWEARVSLWEFVDVLEKRGIGFSTSDEDLEEMLEEL</sequence>
<evidence type="ECO:0000256" key="1">
    <source>
        <dbReference type="ARBA" id="ARBA00005651"/>
    </source>
</evidence>
<reference evidence="3 4" key="1">
    <citation type="journal article" date="2016" name="Sci. Rep.">
        <title>Metabolic traits of an uncultured archaeal lineage -MSBL1- from brine pools of the Red Sea.</title>
        <authorList>
            <person name="Mwirichia R."/>
            <person name="Alam I."/>
            <person name="Rashid M."/>
            <person name="Vinu M."/>
            <person name="Ba-Alawi W."/>
            <person name="Anthony Kamau A."/>
            <person name="Kamanda Ngugi D."/>
            <person name="Goker M."/>
            <person name="Klenk H.P."/>
            <person name="Bajic V."/>
            <person name="Stingl U."/>
        </authorList>
    </citation>
    <scope>NUCLEOTIDE SEQUENCE [LARGE SCALE GENOMIC DNA]</scope>
    <source>
        <strain evidence="3">SCGC-AAA261C02</strain>
    </source>
</reference>
<dbReference type="GO" id="GO:0006355">
    <property type="term" value="P:regulation of DNA-templated transcription"/>
    <property type="evidence" value="ECO:0007669"/>
    <property type="project" value="InterPro"/>
</dbReference>
<dbReference type="SUPFAM" id="SSF47598">
    <property type="entry name" value="Ribbon-helix-helix"/>
    <property type="match status" value="1"/>
</dbReference>
<evidence type="ECO:0000313" key="4">
    <source>
        <dbReference type="Proteomes" id="UP000070520"/>
    </source>
</evidence>
<dbReference type="InterPro" id="IPR013321">
    <property type="entry name" value="Arc_rbn_hlx_hlx"/>
</dbReference>
<dbReference type="Pfam" id="PF01402">
    <property type="entry name" value="RHH_1"/>
    <property type="match status" value="1"/>
</dbReference>